<evidence type="ECO:0000313" key="6">
    <source>
        <dbReference type="EMBL" id="GAA4489308.1"/>
    </source>
</evidence>
<feature type="chain" id="PRO_5047165049" evidence="4">
    <location>
        <begin position="20"/>
        <end position="492"/>
    </location>
</feature>
<dbReference type="EMBL" id="BAABHF010000015">
    <property type="protein sequence ID" value="GAA4489308.1"/>
    <property type="molecule type" value="Genomic_DNA"/>
</dbReference>
<dbReference type="SUPFAM" id="SSF53474">
    <property type="entry name" value="alpha/beta-Hydrolases"/>
    <property type="match status" value="1"/>
</dbReference>
<dbReference type="InterPro" id="IPR013595">
    <property type="entry name" value="Pept_S33_TAP-like_C"/>
</dbReference>
<dbReference type="Proteomes" id="UP001500503">
    <property type="component" value="Unassembled WGS sequence"/>
</dbReference>
<dbReference type="InterPro" id="IPR029058">
    <property type="entry name" value="AB_hydrolase_fold"/>
</dbReference>
<keyword evidence="2 4" id="KW-0732">Signal</keyword>
<dbReference type="PANTHER" id="PTHR43248:SF29">
    <property type="entry name" value="TRIPEPTIDYL AMINOPEPTIDASE"/>
    <property type="match status" value="1"/>
</dbReference>
<sequence>MALAAVLATGACSSPAVNAGTRASDGQVTSGHVTSSLDWRDCHTANTAPQLECATVTVPLDWSHPDGKKISLAVDRLRATDTSHRIGSLLVNPGGPGGSGTATVGQGGMFLGSADLKPLRERFDLVGLDPRGVGDSTPVRCSTPVYDPAAPTFPANEAQYRRLVASSRRHGLDCAKATGPLIGRVDTVSAARDVDAVRAALGESRITWLGVSYGTELGAAYARLFPGRVRAMVLDGAVDHTRSVARDAIDESTAIEREFRRFAAWCAATGDCALHGRDVVKDFDALIARAGRGEVEDPALKRSLSAAEVTSATYAYLTMRSMWPQLGTALAAAEKTPSDASALGQALVGADPTYPAYRAIGCQDFPPDIHGYADLRARMAAVRKAAPHMWRYSEFWDWTTGCSGWPVKAADPPAPQRITGVPTVLVVGNTYDPSTPYAWARSLARQISGSRLLTYDGDGHTALYHSSCARHDEVNYLLTGRAPAPGTRCNAE</sequence>
<evidence type="ECO:0000313" key="7">
    <source>
        <dbReference type="Proteomes" id="UP001500503"/>
    </source>
</evidence>
<organism evidence="6 7">
    <name type="scientific">Actinoallomurus oryzae</name>
    <dbReference type="NCBI Taxonomy" id="502180"/>
    <lineage>
        <taxon>Bacteria</taxon>
        <taxon>Bacillati</taxon>
        <taxon>Actinomycetota</taxon>
        <taxon>Actinomycetes</taxon>
        <taxon>Streptosporangiales</taxon>
        <taxon>Thermomonosporaceae</taxon>
        <taxon>Actinoallomurus</taxon>
    </lineage>
</organism>
<comment type="caution">
    <text evidence="6">The sequence shown here is derived from an EMBL/GenBank/DDBJ whole genome shotgun (WGS) entry which is preliminary data.</text>
</comment>
<dbReference type="PANTHER" id="PTHR43248">
    <property type="entry name" value="2-SUCCINYL-6-HYDROXY-2,4-CYCLOHEXADIENE-1-CARBOXYLATE SYNTHASE"/>
    <property type="match status" value="1"/>
</dbReference>
<dbReference type="GO" id="GO:0016787">
    <property type="term" value="F:hydrolase activity"/>
    <property type="evidence" value="ECO:0007669"/>
    <property type="project" value="UniProtKB-KW"/>
</dbReference>
<keyword evidence="3 6" id="KW-0378">Hydrolase</keyword>
<evidence type="ECO:0000256" key="1">
    <source>
        <dbReference type="ARBA" id="ARBA00010088"/>
    </source>
</evidence>
<dbReference type="Gene3D" id="3.40.50.1820">
    <property type="entry name" value="alpha/beta hydrolase"/>
    <property type="match status" value="1"/>
</dbReference>
<name>A0ABP8PKZ5_9ACTN</name>
<accession>A0ABP8PKZ5</accession>
<evidence type="ECO:0000259" key="5">
    <source>
        <dbReference type="Pfam" id="PF08386"/>
    </source>
</evidence>
<protein>
    <submittedName>
        <fullName evidence="6">Alpha/beta hydrolase</fullName>
    </submittedName>
</protein>
<dbReference type="Pfam" id="PF08386">
    <property type="entry name" value="Abhydrolase_4"/>
    <property type="match status" value="1"/>
</dbReference>
<dbReference type="InterPro" id="IPR051601">
    <property type="entry name" value="Serine_prot/Carboxylest_S33"/>
</dbReference>
<comment type="similarity">
    <text evidence="1">Belongs to the peptidase S33 family.</text>
</comment>
<evidence type="ECO:0000256" key="4">
    <source>
        <dbReference type="SAM" id="SignalP"/>
    </source>
</evidence>
<feature type="signal peptide" evidence="4">
    <location>
        <begin position="1"/>
        <end position="19"/>
    </location>
</feature>
<gene>
    <name evidence="6" type="ORF">GCM10023191_019890</name>
</gene>
<evidence type="ECO:0000256" key="3">
    <source>
        <dbReference type="ARBA" id="ARBA00022801"/>
    </source>
</evidence>
<reference evidence="7" key="1">
    <citation type="journal article" date="2019" name="Int. J. Syst. Evol. Microbiol.">
        <title>The Global Catalogue of Microorganisms (GCM) 10K type strain sequencing project: providing services to taxonomists for standard genome sequencing and annotation.</title>
        <authorList>
            <consortium name="The Broad Institute Genomics Platform"/>
            <consortium name="The Broad Institute Genome Sequencing Center for Infectious Disease"/>
            <person name="Wu L."/>
            <person name="Ma J."/>
        </authorList>
    </citation>
    <scope>NUCLEOTIDE SEQUENCE [LARGE SCALE GENOMIC DNA]</scope>
    <source>
        <strain evidence="7">JCM 17933</strain>
    </source>
</reference>
<keyword evidence="7" id="KW-1185">Reference proteome</keyword>
<feature type="domain" description="Peptidase S33 tripeptidyl aminopeptidase-like C-terminal" evidence="5">
    <location>
        <begin position="393"/>
        <end position="489"/>
    </location>
</feature>
<proteinExistence type="inferred from homology"/>
<evidence type="ECO:0000256" key="2">
    <source>
        <dbReference type="ARBA" id="ARBA00022729"/>
    </source>
</evidence>